<proteinExistence type="predicted"/>
<keyword evidence="1" id="KW-0812">Transmembrane</keyword>
<name>A0A6C0JDP8_9ZZZZ</name>
<keyword evidence="1" id="KW-1133">Transmembrane helix</keyword>
<feature type="transmembrane region" description="Helical" evidence="1">
    <location>
        <begin position="84"/>
        <end position="107"/>
    </location>
</feature>
<feature type="transmembrane region" description="Helical" evidence="1">
    <location>
        <begin position="113"/>
        <end position="137"/>
    </location>
</feature>
<accession>A0A6C0JDP8</accession>
<sequence>MAGIVADIESTIGVIQGVIGNYLGVISSVESVMAAAQATLMESQYLAAIPIIIAEFKGLVDIIVGSGELFIGSIESLEFFIPDFFDGLITLGAFSISWMMCLFQNLANMQTCIIYYLLETIGQILYLPFRILFWIIFKIGFEVIYDYEKVFWDKMDELDKIIMGFTGFHITHYPKNIREKCYNCKRLKISTLLDRTKPLMEDVTDKLPRKLWPGINHIIQGGTELMHPFDF</sequence>
<keyword evidence="1" id="KW-0472">Membrane</keyword>
<reference evidence="2" key="1">
    <citation type="journal article" date="2020" name="Nature">
        <title>Giant virus diversity and host interactions through global metagenomics.</title>
        <authorList>
            <person name="Schulz F."/>
            <person name="Roux S."/>
            <person name="Paez-Espino D."/>
            <person name="Jungbluth S."/>
            <person name="Walsh D.A."/>
            <person name="Denef V.J."/>
            <person name="McMahon K.D."/>
            <person name="Konstantinidis K.T."/>
            <person name="Eloe-Fadrosh E.A."/>
            <person name="Kyrpides N.C."/>
            <person name="Woyke T."/>
        </authorList>
    </citation>
    <scope>NUCLEOTIDE SEQUENCE</scope>
    <source>
        <strain evidence="2">GVMAG-M-3300027708-20</strain>
    </source>
</reference>
<dbReference type="AlphaFoldDB" id="A0A6C0JDP8"/>
<evidence type="ECO:0000313" key="2">
    <source>
        <dbReference type="EMBL" id="QHU03965.1"/>
    </source>
</evidence>
<evidence type="ECO:0000256" key="1">
    <source>
        <dbReference type="SAM" id="Phobius"/>
    </source>
</evidence>
<dbReference type="EMBL" id="MN740389">
    <property type="protein sequence ID" value="QHU03965.1"/>
    <property type="molecule type" value="Genomic_DNA"/>
</dbReference>
<organism evidence="2">
    <name type="scientific">viral metagenome</name>
    <dbReference type="NCBI Taxonomy" id="1070528"/>
    <lineage>
        <taxon>unclassified sequences</taxon>
        <taxon>metagenomes</taxon>
        <taxon>organismal metagenomes</taxon>
    </lineage>
</organism>
<protein>
    <submittedName>
        <fullName evidence="2">Uncharacterized protein</fullName>
    </submittedName>
</protein>